<feature type="transmembrane region" description="Helical" evidence="1">
    <location>
        <begin position="54"/>
        <end position="75"/>
    </location>
</feature>
<sequence>MWLGYLGVVLALIAAYLAAAGDELVQAVIFAGANLAALIAILVGIAVHRPARPVAWYLLAAGQAAYLVGNVYWYVAPAAAQRQTVFPSPAAEIFLLSYLLSALALLQLIRARRSGGDWSALLDALIVTVAVTSANFVLLVAPLLDASRLSRYGQVLAGVYPFLDMIILMLATRLFFGAGRTRGALVPLAGWAAALLVADTVYGLEQVRGVEADGDLAFYGYLVSFLFVGVAALHPTMRDVAAERERLHSAGRIRLMALAVCGLAVPVLVVQTVRHGQRIEPIVLSCASAVMFLLLMLRVSDLLAKIVAAGRREHGRLQRFLDAIPVGVDVRAADTGEPVYVNGVARRILGYDPGRYTSLDQLPNLYATGTGEPFPPERFPINKARQGHVASVDDIAVDRDAQRRHLRVVATPIRDGEQVQYVLTAFADITDEREMAEELRQLSVIDELTGVNNRRGFLLAARTEIASARQAHRAGVLLFIDLDGLKRINDTHGHRVGDEALRATARLLRANTRRRDVLGRIGGDEFCVLLTEAGTLADADLWAERLREQVARHNESVPQEQRLAVTVGATVFDHQTPGTVEDLIARADTAMYQAREQTNGQHQDGPVRIFGRHRMSRRHRPSGR</sequence>
<dbReference type="Gene3D" id="3.30.450.20">
    <property type="entry name" value="PAS domain"/>
    <property type="match status" value="1"/>
</dbReference>
<dbReference type="InterPro" id="IPR000700">
    <property type="entry name" value="PAS-assoc_C"/>
</dbReference>
<keyword evidence="1" id="KW-0472">Membrane</keyword>
<feature type="transmembrane region" description="Helical" evidence="1">
    <location>
        <begin position="29"/>
        <end position="47"/>
    </location>
</feature>
<evidence type="ECO:0000259" key="2">
    <source>
        <dbReference type="PROSITE" id="PS50113"/>
    </source>
</evidence>
<name>A0A8J3JE78_9ACTN</name>
<organism evidence="4 5">
    <name type="scientific">Catellatospora bangladeshensis</name>
    <dbReference type="NCBI Taxonomy" id="310355"/>
    <lineage>
        <taxon>Bacteria</taxon>
        <taxon>Bacillati</taxon>
        <taxon>Actinomycetota</taxon>
        <taxon>Actinomycetes</taxon>
        <taxon>Micromonosporales</taxon>
        <taxon>Micromonosporaceae</taxon>
        <taxon>Catellatospora</taxon>
    </lineage>
</organism>
<dbReference type="InterPro" id="IPR013656">
    <property type="entry name" value="PAS_4"/>
</dbReference>
<dbReference type="InterPro" id="IPR052155">
    <property type="entry name" value="Biofilm_reg_signaling"/>
</dbReference>
<protein>
    <recommendedName>
        <fullName evidence="6">Diguanylate cyclase</fullName>
    </recommendedName>
</protein>
<evidence type="ECO:0000256" key="1">
    <source>
        <dbReference type="SAM" id="Phobius"/>
    </source>
</evidence>
<dbReference type="RefSeq" id="WP_203748645.1">
    <property type="nucleotide sequence ID" value="NZ_BONF01000025.1"/>
</dbReference>
<dbReference type="InterPro" id="IPR000160">
    <property type="entry name" value="GGDEF_dom"/>
</dbReference>
<evidence type="ECO:0008006" key="6">
    <source>
        <dbReference type="Google" id="ProtNLM"/>
    </source>
</evidence>
<dbReference type="NCBIfam" id="TIGR00254">
    <property type="entry name" value="GGDEF"/>
    <property type="match status" value="1"/>
</dbReference>
<evidence type="ECO:0000259" key="3">
    <source>
        <dbReference type="PROSITE" id="PS50887"/>
    </source>
</evidence>
<dbReference type="EMBL" id="BONF01000025">
    <property type="protein sequence ID" value="GIF82806.1"/>
    <property type="molecule type" value="Genomic_DNA"/>
</dbReference>
<dbReference type="InterPro" id="IPR043128">
    <property type="entry name" value="Rev_trsase/Diguanyl_cyclase"/>
</dbReference>
<feature type="transmembrane region" description="Helical" evidence="1">
    <location>
        <begin position="90"/>
        <end position="109"/>
    </location>
</feature>
<dbReference type="CDD" id="cd01949">
    <property type="entry name" value="GGDEF"/>
    <property type="match status" value="1"/>
</dbReference>
<dbReference type="PROSITE" id="PS50887">
    <property type="entry name" value="GGDEF"/>
    <property type="match status" value="1"/>
</dbReference>
<dbReference type="PANTHER" id="PTHR44757">
    <property type="entry name" value="DIGUANYLATE CYCLASE DGCP"/>
    <property type="match status" value="1"/>
</dbReference>
<dbReference type="AlphaFoldDB" id="A0A8J3JE78"/>
<gene>
    <name evidence="4" type="ORF">Cba03nite_41550</name>
</gene>
<dbReference type="SUPFAM" id="SSF55785">
    <property type="entry name" value="PYP-like sensor domain (PAS domain)"/>
    <property type="match status" value="1"/>
</dbReference>
<dbReference type="Pfam" id="PF08448">
    <property type="entry name" value="PAS_4"/>
    <property type="match status" value="1"/>
</dbReference>
<dbReference type="SUPFAM" id="SSF55073">
    <property type="entry name" value="Nucleotide cyclase"/>
    <property type="match status" value="1"/>
</dbReference>
<proteinExistence type="predicted"/>
<keyword evidence="1" id="KW-1133">Transmembrane helix</keyword>
<keyword evidence="5" id="KW-1185">Reference proteome</keyword>
<feature type="transmembrane region" description="Helical" evidence="1">
    <location>
        <begin position="183"/>
        <end position="204"/>
    </location>
</feature>
<evidence type="ECO:0000313" key="4">
    <source>
        <dbReference type="EMBL" id="GIF82806.1"/>
    </source>
</evidence>
<dbReference type="InterPro" id="IPR029787">
    <property type="entry name" value="Nucleotide_cyclase"/>
</dbReference>
<dbReference type="InterPro" id="IPR035965">
    <property type="entry name" value="PAS-like_dom_sf"/>
</dbReference>
<comment type="caution">
    <text evidence="4">The sequence shown here is derived from an EMBL/GenBank/DDBJ whole genome shotgun (WGS) entry which is preliminary data.</text>
</comment>
<dbReference type="Proteomes" id="UP000601223">
    <property type="component" value="Unassembled WGS sequence"/>
</dbReference>
<dbReference type="PROSITE" id="PS50113">
    <property type="entry name" value="PAC"/>
    <property type="match status" value="1"/>
</dbReference>
<evidence type="ECO:0000313" key="5">
    <source>
        <dbReference type="Proteomes" id="UP000601223"/>
    </source>
</evidence>
<dbReference type="SMART" id="SM00267">
    <property type="entry name" value="GGDEF"/>
    <property type="match status" value="1"/>
</dbReference>
<dbReference type="Pfam" id="PF00990">
    <property type="entry name" value="GGDEF"/>
    <property type="match status" value="1"/>
</dbReference>
<feature type="domain" description="GGDEF" evidence="3">
    <location>
        <begin position="473"/>
        <end position="609"/>
    </location>
</feature>
<feature type="transmembrane region" description="Helical" evidence="1">
    <location>
        <begin position="216"/>
        <end position="234"/>
    </location>
</feature>
<feature type="domain" description="PAC" evidence="2">
    <location>
        <begin position="390"/>
        <end position="441"/>
    </location>
</feature>
<feature type="transmembrane region" description="Helical" evidence="1">
    <location>
        <begin position="121"/>
        <end position="143"/>
    </location>
</feature>
<dbReference type="PANTHER" id="PTHR44757:SF2">
    <property type="entry name" value="BIOFILM ARCHITECTURE MAINTENANCE PROTEIN MBAA"/>
    <property type="match status" value="1"/>
</dbReference>
<accession>A0A8J3JE78</accession>
<feature type="transmembrane region" description="Helical" evidence="1">
    <location>
        <begin position="155"/>
        <end position="176"/>
    </location>
</feature>
<keyword evidence="1" id="KW-0812">Transmembrane</keyword>
<dbReference type="Gene3D" id="3.30.70.270">
    <property type="match status" value="1"/>
</dbReference>
<feature type="transmembrane region" description="Helical" evidence="1">
    <location>
        <begin position="255"/>
        <end position="273"/>
    </location>
</feature>
<reference evidence="4 5" key="1">
    <citation type="submission" date="2021-01" db="EMBL/GenBank/DDBJ databases">
        <title>Whole genome shotgun sequence of Catellatospora bangladeshensis NBRC 107357.</title>
        <authorList>
            <person name="Komaki H."/>
            <person name="Tamura T."/>
        </authorList>
    </citation>
    <scope>NUCLEOTIDE SEQUENCE [LARGE SCALE GENOMIC DNA]</scope>
    <source>
        <strain evidence="4 5">NBRC 107357</strain>
    </source>
</reference>